<name>A0A919PIB4_9ACTN</name>
<dbReference type="Gene3D" id="1.10.260.40">
    <property type="entry name" value="lambda repressor-like DNA-binding domains"/>
    <property type="match status" value="1"/>
</dbReference>
<sequence length="276" mass="30140">MSGESGELAAVLRVWRGRLSPRAAGLPAHTVRRTSGLRREELAVLAGVSADYIVRLEQGRASAPSPQVCAALARALQLDDTEQEHLLHLAGHATGGGRISRLVPASIRRLVERTDDRPVAIFDAMWTLLLWNRTWAALVGDPTALPEAERNTVWRAFTAGTTRHPPDPDFDASMVADLRRTAGRYPDDPDLRALVTRLLGRSDRFRDLWQRHEIAEHGPSRKTVLHPEVGPIDLDCDILTTSRGDLRIVVYSAEPGSDADSRLALLAVVGSAAAEP</sequence>
<dbReference type="GO" id="GO:0003677">
    <property type="term" value="F:DNA binding"/>
    <property type="evidence" value="ECO:0007669"/>
    <property type="project" value="InterPro"/>
</dbReference>
<organism evidence="2 3">
    <name type="scientific">Dactylosporangium siamense</name>
    <dbReference type="NCBI Taxonomy" id="685454"/>
    <lineage>
        <taxon>Bacteria</taxon>
        <taxon>Bacillati</taxon>
        <taxon>Actinomycetota</taxon>
        <taxon>Actinomycetes</taxon>
        <taxon>Micromonosporales</taxon>
        <taxon>Micromonosporaceae</taxon>
        <taxon>Dactylosporangium</taxon>
    </lineage>
</organism>
<dbReference type="CDD" id="cd00093">
    <property type="entry name" value="HTH_XRE"/>
    <property type="match status" value="1"/>
</dbReference>
<dbReference type="InterPro" id="IPR041413">
    <property type="entry name" value="MLTR_LBD"/>
</dbReference>
<dbReference type="PROSITE" id="PS50943">
    <property type="entry name" value="HTH_CROC1"/>
    <property type="match status" value="1"/>
</dbReference>
<feature type="domain" description="HTH cro/C1-type" evidence="1">
    <location>
        <begin position="36"/>
        <end position="83"/>
    </location>
</feature>
<dbReference type="AlphaFoldDB" id="A0A919PIB4"/>
<dbReference type="Gene3D" id="3.30.450.180">
    <property type="match status" value="1"/>
</dbReference>
<dbReference type="Pfam" id="PF17765">
    <property type="entry name" value="MLTR_LBD"/>
    <property type="match status" value="1"/>
</dbReference>
<evidence type="ECO:0000313" key="3">
    <source>
        <dbReference type="Proteomes" id="UP000660611"/>
    </source>
</evidence>
<gene>
    <name evidence="2" type="ORF">Dsi01nite_019780</name>
</gene>
<dbReference type="SMART" id="SM00530">
    <property type="entry name" value="HTH_XRE"/>
    <property type="match status" value="1"/>
</dbReference>
<comment type="caution">
    <text evidence="2">The sequence shown here is derived from an EMBL/GenBank/DDBJ whole genome shotgun (WGS) entry which is preliminary data.</text>
</comment>
<evidence type="ECO:0000313" key="2">
    <source>
        <dbReference type="EMBL" id="GIG43937.1"/>
    </source>
</evidence>
<dbReference type="PANTHER" id="PTHR35010">
    <property type="entry name" value="BLL4672 PROTEIN-RELATED"/>
    <property type="match status" value="1"/>
</dbReference>
<accession>A0A919PIB4</accession>
<dbReference type="Pfam" id="PF13560">
    <property type="entry name" value="HTH_31"/>
    <property type="match status" value="1"/>
</dbReference>
<reference evidence="2" key="1">
    <citation type="submission" date="2021-01" db="EMBL/GenBank/DDBJ databases">
        <title>Whole genome shotgun sequence of Dactylosporangium siamense NBRC 106093.</title>
        <authorList>
            <person name="Komaki H."/>
            <person name="Tamura T."/>
        </authorList>
    </citation>
    <scope>NUCLEOTIDE SEQUENCE</scope>
    <source>
        <strain evidence="2">NBRC 106093</strain>
    </source>
</reference>
<keyword evidence="3" id="KW-1185">Reference proteome</keyword>
<dbReference type="InterPro" id="IPR001387">
    <property type="entry name" value="Cro/C1-type_HTH"/>
</dbReference>
<dbReference type="EMBL" id="BONQ01000029">
    <property type="protein sequence ID" value="GIG43937.1"/>
    <property type="molecule type" value="Genomic_DNA"/>
</dbReference>
<proteinExistence type="predicted"/>
<evidence type="ECO:0000259" key="1">
    <source>
        <dbReference type="PROSITE" id="PS50943"/>
    </source>
</evidence>
<protein>
    <submittedName>
        <fullName evidence="2">Transcriptional regulator</fullName>
    </submittedName>
</protein>
<dbReference type="SUPFAM" id="SSF47413">
    <property type="entry name" value="lambda repressor-like DNA-binding domains"/>
    <property type="match status" value="1"/>
</dbReference>
<dbReference type="RefSeq" id="WP_203845789.1">
    <property type="nucleotide sequence ID" value="NZ_BAAAVW010000006.1"/>
</dbReference>
<dbReference type="InterPro" id="IPR010982">
    <property type="entry name" value="Lambda_DNA-bd_dom_sf"/>
</dbReference>
<dbReference type="Proteomes" id="UP000660611">
    <property type="component" value="Unassembled WGS sequence"/>
</dbReference>
<dbReference type="PANTHER" id="PTHR35010:SF2">
    <property type="entry name" value="BLL4672 PROTEIN"/>
    <property type="match status" value="1"/>
</dbReference>